<dbReference type="RefSeq" id="WP_156057434.1">
    <property type="nucleotide sequence ID" value="NZ_JBEZDH010000010.1"/>
</dbReference>
<feature type="transmembrane region" description="Helical" evidence="6">
    <location>
        <begin position="260"/>
        <end position="279"/>
    </location>
</feature>
<feature type="transmembrane region" description="Helical" evidence="6">
    <location>
        <begin position="155"/>
        <end position="174"/>
    </location>
</feature>
<evidence type="ECO:0000256" key="1">
    <source>
        <dbReference type="ARBA" id="ARBA00004651"/>
    </source>
</evidence>
<sequence>MASPVERVTRAGSGSRRDNARLVRYLTAALLARTADEGARVALVILALDRTGSAAVGGTLVATLLLPHVVAAPLVGALVDRARRPAVVLAGAIAVFAAGLAAPVAMLGHAPLWQTCLVLAIAGCCGPALTGGLTSRLAALAGPGQEARAFALDSLSYSVAGMLGPATVGLLAAADPGAGVLALTVAAGLGALGVTSLRLVASTTTERTRAAGLFDGARAIARIPDLRTITLTTSFGQLGLGGLAVVATTLAAAAQQPTQAGLLLSVTAGGALVGSLLWAWRPLPARHAPRVTVWAMAAVGVPLALAAAVHSLPLAAALFALSGLCTGPLGAALFLARNQLADETIRTQVFTIGAGLKVAASAIGAGLLGLAAPLSASAQLLLVAAFPIVAGIAGGLLVRRRPQLCASGLIDPC</sequence>
<feature type="transmembrane region" description="Helical" evidence="6">
    <location>
        <begin position="291"/>
        <end position="309"/>
    </location>
</feature>
<feature type="transmembrane region" description="Helical" evidence="6">
    <location>
        <begin position="86"/>
        <end position="106"/>
    </location>
</feature>
<dbReference type="PANTHER" id="PTHR23513">
    <property type="entry name" value="INTEGRAL MEMBRANE EFFLUX PROTEIN-RELATED"/>
    <property type="match status" value="1"/>
</dbReference>
<feature type="transmembrane region" description="Helical" evidence="6">
    <location>
        <begin position="235"/>
        <end position="254"/>
    </location>
</feature>
<evidence type="ECO:0000256" key="5">
    <source>
        <dbReference type="ARBA" id="ARBA00023136"/>
    </source>
</evidence>
<evidence type="ECO:0000256" key="2">
    <source>
        <dbReference type="ARBA" id="ARBA00022475"/>
    </source>
</evidence>
<dbReference type="GeneID" id="95371714"/>
<protein>
    <submittedName>
        <fullName evidence="7">MFS transporter</fullName>
    </submittedName>
</protein>
<dbReference type="InterPro" id="IPR036259">
    <property type="entry name" value="MFS_trans_sf"/>
</dbReference>
<organism evidence="7 8">
    <name type="scientific">Micromonospora parva</name>
    <dbReference type="NCBI Taxonomy" id="1464048"/>
    <lineage>
        <taxon>Bacteria</taxon>
        <taxon>Bacillati</taxon>
        <taxon>Actinomycetota</taxon>
        <taxon>Actinomycetes</taxon>
        <taxon>Micromonosporales</taxon>
        <taxon>Micromonosporaceae</taxon>
        <taxon>Micromonospora</taxon>
    </lineage>
</organism>
<dbReference type="InterPro" id="IPR011701">
    <property type="entry name" value="MFS"/>
</dbReference>
<feature type="transmembrane region" description="Helical" evidence="6">
    <location>
        <begin position="315"/>
        <end position="336"/>
    </location>
</feature>
<comment type="caution">
    <text evidence="7">The sequence shown here is derived from an EMBL/GenBank/DDBJ whole genome shotgun (WGS) entry which is preliminary data.</text>
</comment>
<feature type="transmembrane region" description="Helical" evidence="6">
    <location>
        <begin position="180"/>
        <end position="201"/>
    </location>
</feature>
<feature type="transmembrane region" description="Helical" evidence="6">
    <location>
        <begin position="112"/>
        <end position="134"/>
    </location>
</feature>
<evidence type="ECO:0000313" key="7">
    <source>
        <dbReference type="EMBL" id="MFF5199221.1"/>
    </source>
</evidence>
<keyword evidence="5 6" id="KW-0472">Membrane</keyword>
<comment type="subcellular location">
    <subcellularLocation>
        <location evidence="1">Cell membrane</location>
        <topology evidence="1">Multi-pass membrane protein</topology>
    </subcellularLocation>
</comment>
<reference evidence="7 8" key="1">
    <citation type="submission" date="2024-10" db="EMBL/GenBank/DDBJ databases">
        <title>The Natural Products Discovery Center: Release of the First 8490 Sequenced Strains for Exploring Actinobacteria Biosynthetic Diversity.</title>
        <authorList>
            <person name="Kalkreuter E."/>
            <person name="Kautsar S.A."/>
            <person name="Yang D."/>
            <person name="Bader C.D."/>
            <person name="Teijaro C.N."/>
            <person name="Fluegel L."/>
            <person name="Davis C.M."/>
            <person name="Simpson J.R."/>
            <person name="Lauterbach L."/>
            <person name="Steele A.D."/>
            <person name="Gui C."/>
            <person name="Meng S."/>
            <person name="Li G."/>
            <person name="Viehrig K."/>
            <person name="Ye F."/>
            <person name="Su P."/>
            <person name="Kiefer A.F."/>
            <person name="Nichols A."/>
            <person name="Cepeda A.J."/>
            <person name="Yan W."/>
            <person name="Fan B."/>
            <person name="Jiang Y."/>
            <person name="Adhikari A."/>
            <person name="Zheng C.-J."/>
            <person name="Schuster L."/>
            <person name="Cowan T.M."/>
            <person name="Smanski M.J."/>
            <person name="Chevrette M.G."/>
            <person name="De Carvalho L.P.S."/>
            <person name="Shen B."/>
        </authorList>
    </citation>
    <scope>NUCLEOTIDE SEQUENCE [LARGE SCALE GENOMIC DNA]</scope>
    <source>
        <strain evidence="7 8">NPDC000140</strain>
    </source>
</reference>
<dbReference type="Proteomes" id="UP001602287">
    <property type="component" value="Unassembled WGS sequence"/>
</dbReference>
<gene>
    <name evidence="7" type="ORF">ACFY3B_06390</name>
</gene>
<name>A0ABW6VNK7_9ACTN</name>
<dbReference type="Pfam" id="PF07690">
    <property type="entry name" value="MFS_1"/>
    <property type="match status" value="1"/>
</dbReference>
<evidence type="ECO:0000256" key="6">
    <source>
        <dbReference type="SAM" id="Phobius"/>
    </source>
</evidence>
<evidence type="ECO:0000256" key="4">
    <source>
        <dbReference type="ARBA" id="ARBA00022989"/>
    </source>
</evidence>
<proteinExistence type="predicted"/>
<dbReference type="SUPFAM" id="SSF103473">
    <property type="entry name" value="MFS general substrate transporter"/>
    <property type="match status" value="1"/>
</dbReference>
<evidence type="ECO:0000313" key="8">
    <source>
        <dbReference type="Proteomes" id="UP001602287"/>
    </source>
</evidence>
<dbReference type="Gene3D" id="1.20.1250.20">
    <property type="entry name" value="MFS general substrate transporter like domains"/>
    <property type="match status" value="1"/>
</dbReference>
<keyword evidence="2" id="KW-1003">Cell membrane</keyword>
<feature type="transmembrane region" description="Helical" evidence="6">
    <location>
        <begin position="348"/>
        <end position="372"/>
    </location>
</feature>
<evidence type="ECO:0000256" key="3">
    <source>
        <dbReference type="ARBA" id="ARBA00022692"/>
    </source>
</evidence>
<dbReference type="EMBL" id="JBIAZM010000002">
    <property type="protein sequence ID" value="MFF5199221.1"/>
    <property type="molecule type" value="Genomic_DNA"/>
</dbReference>
<feature type="transmembrane region" description="Helical" evidence="6">
    <location>
        <begin position="378"/>
        <end position="398"/>
    </location>
</feature>
<accession>A0ABW6VNK7</accession>
<dbReference type="PANTHER" id="PTHR23513:SF11">
    <property type="entry name" value="STAPHYLOFERRIN A TRANSPORTER"/>
    <property type="match status" value="1"/>
</dbReference>
<keyword evidence="8" id="KW-1185">Reference proteome</keyword>
<keyword evidence="4 6" id="KW-1133">Transmembrane helix</keyword>
<keyword evidence="3 6" id="KW-0812">Transmembrane</keyword>
<feature type="transmembrane region" description="Helical" evidence="6">
    <location>
        <begin position="54"/>
        <end position="79"/>
    </location>
</feature>